<name>A0ABS0IZX7_9BACT</name>
<proteinExistence type="predicted"/>
<dbReference type="Proteomes" id="UP001194469">
    <property type="component" value="Unassembled WGS sequence"/>
</dbReference>
<comment type="caution">
    <text evidence="1">The sequence shown here is derived from an EMBL/GenBank/DDBJ whole genome shotgun (WGS) entry which is preliminary data.</text>
</comment>
<accession>A0ABS0IZX7</accession>
<protein>
    <submittedName>
        <fullName evidence="1">Uncharacterized protein</fullName>
    </submittedName>
</protein>
<reference evidence="1 2" key="1">
    <citation type="submission" date="2019-08" db="EMBL/GenBank/DDBJ databases">
        <authorList>
            <person name="Luo N."/>
        </authorList>
    </citation>
    <scope>NUCLEOTIDE SEQUENCE [LARGE SCALE GENOMIC DNA]</scope>
    <source>
        <strain evidence="1 2">NCIMB 9442</strain>
    </source>
</reference>
<organism evidence="1 2">
    <name type="scientific">Nitratidesulfovibrio oxamicus</name>
    <dbReference type="NCBI Taxonomy" id="32016"/>
    <lineage>
        <taxon>Bacteria</taxon>
        <taxon>Pseudomonadati</taxon>
        <taxon>Thermodesulfobacteriota</taxon>
        <taxon>Desulfovibrionia</taxon>
        <taxon>Desulfovibrionales</taxon>
        <taxon>Desulfovibrionaceae</taxon>
        <taxon>Nitratidesulfovibrio</taxon>
    </lineage>
</organism>
<evidence type="ECO:0000313" key="2">
    <source>
        <dbReference type="Proteomes" id="UP001194469"/>
    </source>
</evidence>
<sequence length="105" mass="11529">MNGPEADMSTDFAMQLPGLRRMGPGLLRAMSAPLDPWRDPPYLTSPSPTLLDKTRIVIDDMETDAAAERQRLQRAGYSPPRGDTRRQSPLVVPERIAGTLVSLIG</sequence>
<keyword evidence="2" id="KW-1185">Reference proteome</keyword>
<dbReference type="EMBL" id="VRYY01000024">
    <property type="protein sequence ID" value="MBG3875684.1"/>
    <property type="molecule type" value="Genomic_DNA"/>
</dbReference>
<evidence type="ECO:0000313" key="1">
    <source>
        <dbReference type="EMBL" id="MBG3875684.1"/>
    </source>
</evidence>
<gene>
    <name evidence="1" type="ORF">FVW20_01240</name>
</gene>